<feature type="domain" description="Tyr recombinase" evidence="6">
    <location>
        <begin position="101"/>
        <end position="282"/>
    </location>
</feature>
<evidence type="ECO:0000313" key="9">
    <source>
        <dbReference type="Proteomes" id="UP000323824"/>
    </source>
</evidence>
<dbReference type="GO" id="GO:0015074">
    <property type="term" value="P:DNA integration"/>
    <property type="evidence" value="ECO:0007669"/>
    <property type="project" value="UniProtKB-KW"/>
</dbReference>
<keyword evidence="1" id="KW-0159">Chromosome partition</keyword>
<dbReference type="Pfam" id="PF02899">
    <property type="entry name" value="Phage_int_SAM_1"/>
    <property type="match status" value="1"/>
</dbReference>
<dbReference type="PROSITE" id="PS51900">
    <property type="entry name" value="CB"/>
    <property type="match status" value="1"/>
</dbReference>
<evidence type="ECO:0000256" key="1">
    <source>
        <dbReference type="ARBA" id="ARBA00022829"/>
    </source>
</evidence>
<reference evidence="8 9" key="2">
    <citation type="submission" date="2019-09" db="EMBL/GenBank/DDBJ databases">
        <title>Complete Genome Sequence and Methylome Analysis of free living Spirochaetas.</title>
        <authorList>
            <person name="Leshcheva N."/>
            <person name="Mikheeva N."/>
        </authorList>
    </citation>
    <scope>NUCLEOTIDE SEQUENCE [LARGE SCALE GENOMIC DNA]</scope>
    <source>
        <strain evidence="8 9">P</strain>
    </source>
</reference>
<dbReference type="InterPro" id="IPR010998">
    <property type="entry name" value="Integrase_recombinase_N"/>
</dbReference>
<dbReference type="EMBL" id="CP035807">
    <property type="protein sequence ID" value="QEN03742.1"/>
    <property type="molecule type" value="Genomic_DNA"/>
</dbReference>
<feature type="domain" description="Core-binding (CB)" evidence="7">
    <location>
        <begin position="1"/>
        <end position="80"/>
    </location>
</feature>
<dbReference type="InterPro" id="IPR004107">
    <property type="entry name" value="Integrase_SAM-like_N"/>
</dbReference>
<evidence type="ECO:0000256" key="5">
    <source>
        <dbReference type="PROSITE-ProRule" id="PRU01248"/>
    </source>
</evidence>
<dbReference type="PROSITE" id="PS51898">
    <property type="entry name" value="TYR_RECOMBINASE"/>
    <property type="match status" value="1"/>
</dbReference>
<dbReference type="RefSeq" id="WP_149567000.1">
    <property type="nucleotide sequence ID" value="NZ_CP035807.1"/>
</dbReference>
<keyword evidence="3 5" id="KW-0238">DNA-binding</keyword>
<dbReference type="CDD" id="cd00798">
    <property type="entry name" value="INT_XerDC_C"/>
    <property type="match status" value="1"/>
</dbReference>
<dbReference type="SUPFAM" id="SSF56349">
    <property type="entry name" value="DNA breaking-rejoining enzymes"/>
    <property type="match status" value="1"/>
</dbReference>
<dbReference type="PANTHER" id="PTHR30349">
    <property type="entry name" value="PHAGE INTEGRASE-RELATED"/>
    <property type="match status" value="1"/>
</dbReference>
<keyword evidence="2" id="KW-0229">DNA integration</keyword>
<evidence type="ECO:0000259" key="6">
    <source>
        <dbReference type="PROSITE" id="PS51898"/>
    </source>
</evidence>
<dbReference type="InterPro" id="IPR050090">
    <property type="entry name" value="Tyrosine_recombinase_XerCD"/>
</dbReference>
<dbReference type="GO" id="GO:0006310">
    <property type="term" value="P:DNA recombination"/>
    <property type="evidence" value="ECO:0007669"/>
    <property type="project" value="UniProtKB-KW"/>
</dbReference>
<dbReference type="Gene3D" id="1.10.443.10">
    <property type="entry name" value="Intergrase catalytic core"/>
    <property type="match status" value="1"/>
</dbReference>
<proteinExistence type="predicted"/>
<dbReference type="OrthoDB" id="341301at2"/>
<dbReference type="Proteomes" id="UP000323824">
    <property type="component" value="Chromosome"/>
</dbReference>
<dbReference type="KEGG" id="sper:EW093_03180"/>
<dbReference type="Pfam" id="PF00589">
    <property type="entry name" value="Phage_integrase"/>
    <property type="match status" value="1"/>
</dbReference>
<sequence>MEKFRDYLTVEIRLQESSVETYMYEAMELNNYCIDRSLNPEKLQVDQIIDFLITRRETLLTARTLAKCHTAIKSYYNFLIIEGVRGDNPLDKIDTPRFKRHFPHVLAVEEVDRLLGVIDISSSAGLRDRALYELIYSCGLRVSEAVDLNKSNLFLAEGVLLVKGKGDKERLVPLGDVAIYWIRKYLDESRPHLSNSHRNEALFLNSRGERLTRKGMWKNFKTICAKSGVEGKLHSLRHSFATHLLIGGADLRSVQELLGHSDIGTTQIYTHLSSNELEKAFNTYHPEGV</sequence>
<evidence type="ECO:0000256" key="4">
    <source>
        <dbReference type="ARBA" id="ARBA00023172"/>
    </source>
</evidence>
<dbReference type="PANTHER" id="PTHR30349:SF81">
    <property type="entry name" value="TYROSINE RECOMBINASE XERC"/>
    <property type="match status" value="1"/>
</dbReference>
<dbReference type="InterPro" id="IPR011010">
    <property type="entry name" value="DNA_brk_join_enz"/>
</dbReference>
<name>A0A5C1QC02_9SPIO</name>
<reference evidence="8 9" key="1">
    <citation type="submission" date="2019-02" db="EMBL/GenBank/DDBJ databases">
        <authorList>
            <person name="Fomenkov A."/>
            <person name="Dubinina G."/>
            <person name="Grabovich M."/>
            <person name="Vincze T."/>
            <person name="Roberts R.J."/>
        </authorList>
    </citation>
    <scope>NUCLEOTIDE SEQUENCE [LARGE SCALE GENOMIC DNA]</scope>
    <source>
        <strain evidence="8 9">P</strain>
    </source>
</reference>
<keyword evidence="9" id="KW-1185">Reference proteome</keyword>
<evidence type="ECO:0000256" key="2">
    <source>
        <dbReference type="ARBA" id="ARBA00022908"/>
    </source>
</evidence>
<dbReference type="InterPro" id="IPR002104">
    <property type="entry name" value="Integrase_catalytic"/>
</dbReference>
<gene>
    <name evidence="8" type="ORF">EW093_03180</name>
</gene>
<protein>
    <submittedName>
        <fullName evidence="8">Tyrosine recombinase</fullName>
    </submittedName>
</protein>
<dbReference type="GO" id="GO:0007059">
    <property type="term" value="P:chromosome segregation"/>
    <property type="evidence" value="ECO:0007669"/>
    <property type="project" value="UniProtKB-KW"/>
</dbReference>
<organism evidence="8 9">
    <name type="scientific">Thiospirochaeta perfilievii</name>
    <dbReference type="NCBI Taxonomy" id="252967"/>
    <lineage>
        <taxon>Bacteria</taxon>
        <taxon>Pseudomonadati</taxon>
        <taxon>Spirochaetota</taxon>
        <taxon>Spirochaetia</taxon>
        <taxon>Spirochaetales</taxon>
        <taxon>Spirochaetaceae</taxon>
        <taxon>Thiospirochaeta</taxon>
    </lineage>
</organism>
<dbReference type="AlphaFoldDB" id="A0A5C1QC02"/>
<dbReference type="InterPro" id="IPR044068">
    <property type="entry name" value="CB"/>
</dbReference>
<dbReference type="Gene3D" id="1.10.150.130">
    <property type="match status" value="1"/>
</dbReference>
<dbReference type="NCBIfam" id="NF001399">
    <property type="entry name" value="PRK00283.1"/>
    <property type="match status" value="1"/>
</dbReference>
<evidence type="ECO:0000313" key="8">
    <source>
        <dbReference type="EMBL" id="QEN03742.1"/>
    </source>
</evidence>
<dbReference type="GO" id="GO:0003677">
    <property type="term" value="F:DNA binding"/>
    <property type="evidence" value="ECO:0007669"/>
    <property type="project" value="UniProtKB-UniRule"/>
</dbReference>
<dbReference type="InterPro" id="IPR013762">
    <property type="entry name" value="Integrase-like_cat_sf"/>
</dbReference>
<evidence type="ECO:0000259" key="7">
    <source>
        <dbReference type="PROSITE" id="PS51900"/>
    </source>
</evidence>
<evidence type="ECO:0000256" key="3">
    <source>
        <dbReference type="ARBA" id="ARBA00023125"/>
    </source>
</evidence>
<keyword evidence="4" id="KW-0233">DNA recombination</keyword>
<accession>A0A5C1QC02</accession>